<name>A0ABD6CDD9_9EURY</name>
<evidence type="ECO:0000313" key="1">
    <source>
        <dbReference type="EMBL" id="MFD1587864.1"/>
    </source>
</evidence>
<evidence type="ECO:0000313" key="2">
    <source>
        <dbReference type="Proteomes" id="UP001597119"/>
    </source>
</evidence>
<dbReference type="InterPro" id="IPR055927">
    <property type="entry name" value="DUF7504"/>
</dbReference>
<proteinExistence type="predicted"/>
<keyword evidence="2" id="KW-1185">Reference proteome</keyword>
<dbReference type="Proteomes" id="UP001597119">
    <property type="component" value="Unassembled WGS sequence"/>
</dbReference>
<organism evidence="1 2">
    <name type="scientific">Halorientalis brevis</name>
    <dbReference type="NCBI Taxonomy" id="1126241"/>
    <lineage>
        <taxon>Archaea</taxon>
        <taxon>Methanobacteriati</taxon>
        <taxon>Methanobacteriota</taxon>
        <taxon>Stenosarchaea group</taxon>
        <taxon>Halobacteria</taxon>
        <taxon>Halobacteriales</taxon>
        <taxon>Haloarculaceae</taxon>
        <taxon>Halorientalis</taxon>
    </lineage>
</organism>
<dbReference type="Pfam" id="PF24336">
    <property type="entry name" value="DUF7504"/>
    <property type="match status" value="1"/>
</dbReference>
<comment type="caution">
    <text evidence="1">The sequence shown here is derived from an EMBL/GenBank/DDBJ whole genome shotgun (WGS) entry which is preliminary data.</text>
</comment>
<evidence type="ECO:0008006" key="3">
    <source>
        <dbReference type="Google" id="ProtNLM"/>
    </source>
</evidence>
<accession>A0ABD6CDD9</accession>
<protein>
    <recommendedName>
        <fullName evidence="3">RecA-superfamily ATPase, KaiC/GvpD/RAD55 family</fullName>
    </recommendedName>
</protein>
<dbReference type="AlphaFoldDB" id="A0ABD6CDD9"/>
<dbReference type="EMBL" id="JBHUDJ010000006">
    <property type="protein sequence ID" value="MFD1587864.1"/>
    <property type="molecule type" value="Genomic_DNA"/>
</dbReference>
<dbReference type="RefSeq" id="WP_247380520.1">
    <property type="nucleotide sequence ID" value="NZ_JALLGV010000008.1"/>
</dbReference>
<sequence>MAEPVASRETNSLSERLRGAANILVMEPSFGTSTSGVCLDLLAGEDPPSATVLGISYRQSPAEWIDDWQAHVGTAPAHGMVISVGDRADPRFSSDGSPDAGDRWSVSVIENASDLTGLGIELSEFLEYAYEADAVDRPRLCFDSLTALLQYADLKRAFRFLHVVTGRVKSAHGVGHYHLDPDAHDEQTLATIKGLFDAVVEVDETGEWSVKTR</sequence>
<gene>
    <name evidence="1" type="ORF">ACFR9U_12810</name>
</gene>
<reference evidence="1 2" key="1">
    <citation type="journal article" date="2019" name="Int. J. Syst. Evol. Microbiol.">
        <title>The Global Catalogue of Microorganisms (GCM) 10K type strain sequencing project: providing services to taxonomists for standard genome sequencing and annotation.</title>
        <authorList>
            <consortium name="The Broad Institute Genomics Platform"/>
            <consortium name="The Broad Institute Genome Sequencing Center for Infectious Disease"/>
            <person name="Wu L."/>
            <person name="Ma J."/>
        </authorList>
    </citation>
    <scope>NUCLEOTIDE SEQUENCE [LARGE SCALE GENOMIC DNA]</scope>
    <source>
        <strain evidence="1 2">CGMCC 1.12125</strain>
    </source>
</reference>